<dbReference type="PANTHER" id="PTHR33348:SF7">
    <property type="entry name" value="PRECURSOR OF CEP11-RELATED"/>
    <property type="match status" value="1"/>
</dbReference>
<comment type="similarity">
    <text evidence="2">Belongs to the C-terminally encoded plant signaling peptide (CEP) family.</text>
</comment>
<dbReference type="GO" id="GO:0005179">
    <property type="term" value="F:hormone activity"/>
    <property type="evidence" value="ECO:0007669"/>
    <property type="project" value="UniProtKB-KW"/>
</dbReference>
<keyword evidence="3" id="KW-0052">Apoplast</keyword>
<comment type="subcellular location">
    <subcellularLocation>
        <location evidence="1">Secreted</location>
        <location evidence="1">Extracellular space</location>
        <location evidence="1">Apoplast</location>
    </subcellularLocation>
</comment>
<name>A0A922FMA9_CARIL</name>
<keyword evidence="5" id="KW-0372">Hormone</keyword>
<evidence type="ECO:0000313" key="11">
    <source>
        <dbReference type="Proteomes" id="UP000811246"/>
    </source>
</evidence>
<sequence length="94" mass="10579">MPLSKFNGACATFLLVLILCHEILCVEGRHSKSEEYYCKKCSMHDENSTSTAAKDINDDRHDDQLEQTSKVEYVDDFRPTEPGHSPGVGHSIHN</sequence>
<evidence type="ECO:0000256" key="2">
    <source>
        <dbReference type="ARBA" id="ARBA00008963"/>
    </source>
</evidence>
<evidence type="ECO:0000256" key="3">
    <source>
        <dbReference type="ARBA" id="ARBA00022523"/>
    </source>
</evidence>
<dbReference type="OrthoDB" id="1863260at2759"/>
<dbReference type="GO" id="GO:0006995">
    <property type="term" value="P:cellular response to nitrogen starvation"/>
    <property type="evidence" value="ECO:0007669"/>
    <property type="project" value="UniProtKB-ARBA"/>
</dbReference>
<dbReference type="GO" id="GO:0048364">
    <property type="term" value="P:root development"/>
    <property type="evidence" value="ECO:0007669"/>
    <property type="project" value="InterPro"/>
</dbReference>
<dbReference type="Proteomes" id="UP000811246">
    <property type="component" value="Chromosome 2"/>
</dbReference>
<dbReference type="PANTHER" id="PTHR33348">
    <property type="entry name" value="PRECURSOR OF CEP5"/>
    <property type="match status" value="1"/>
</dbReference>
<accession>A0A922FMA9</accession>
<protein>
    <submittedName>
        <fullName evidence="10">Uncharacterized protein</fullName>
    </submittedName>
</protein>
<dbReference type="InterPro" id="IPR033250">
    <property type="entry name" value="CEP"/>
</dbReference>
<comment type="caution">
    <text evidence="10">The sequence shown here is derived from an EMBL/GenBank/DDBJ whole genome shotgun (WGS) entry which is preliminary data.</text>
</comment>
<proteinExistence type="inferred from homology"/>
<evidence type="ECO:0000256" key="4">
    <source>
        <dbReference type="ARBA" id="ARBA00022525"/>
    </source>
</evidence>
<gene>
    <name evidence="10" type="ORF">I3842_02G010300</name>
</gene>
<evidence type="ECO:0000256" key="6">
    <source>
        <dbReference type="ARBA" id="ARBA00022729"/>
    </source>
</evidence>
<evidence type="ECO:0000256" key="1">
    <source>
        <dbReference type="ARBA" id="ARBA00004271"/>
    </source>
</evidence>
<dbReference type="GO" id="GO:1901371">
    <property type="term" value="P:regulation of leaf morphogenesis"/>
    <property type="evidence" value="ECO:0007669"/>
    <property type="project" value="TreeGrafter"/>
</dbReference>
<dbReference type="GO" id="GO:0048046">
    <property type="term" value="C:apoplast"/>
    <property type="evidence" value="ECO:0007669"/>
    <property type="project" value="UniProtKB-SubCell"/>
</dbReference>
<feature type="chain" id="PRO_5037301701" evidence="9">
    <location>
        <begin position="26"/>
        <end position="94"/>
    </location>
</feature>
<reference evidence="10" key="1">
    <citation type="submission" date="2021-01" db="EMBL/GenBank/DDBJ databases">
        <authorList>
            <person name="Lovell J.T."/>
            <person name="Bentley N."/>
            <person name="Bhattarai G."/>
            <person name="Jenkins J.W."/>
            <person name="Sreedasyam A."/>
            <person name="Alarcon Y."/>
            <person name="Bock C."/>
            <person name="Boston L."/>
            <person name="Carlson J."/>
            <person name="Cervantes K."/>
            <person name="Clermont K."/>
            <person name="Krom N."/>
            <person name="Kubenka K."/>
            <person name="Mamidi S."/>
            <person name="Mattison C."/>
            <person name="Monteros M."/>
            <person name="Pisani C."/>
            <person name="Plott C."/>
            <person name="Rajasekar S."/>
            <person name="Rhein H.S."/>
            <person name="Rohla C."/>
            <person name="Song M."/>
            <person name="Hilaire R.S."/>
            <person name="Shu S."/>
            <person name="Wells L."/>
            <person name="Wang X."/>
            <person name="Webber J."/>
            <person name="Heerema R.J."/>
            <person name="Klein P."/>
            <person name="Conner P."/>
            <person name="Grauke L."/>
            <person name="Grimwood J."/>
            <person name="Schmutz J."/>
            <person name="Randall J.J."/>
        </authorList>
    </citation>
    <scope>NUCLEOTIDE SEQUENCE</scope>
    <source>
        <tissue evidence="10">Leaf</tissue>
    </source>
</reference>
<dbReference type="GO" id="GO:1902025">
    <property type="term" value="P:nitrate import"/>
    <property type="evidence" value="ECO:0007669"/>
    <property type="project" value="TreeGrafter"/>
</dbReference>
<evidence type="ECO:0000256" key="7">
    <source>
        <dbReference type="ARBA" id="ARBA00023278"/>
    </source>
</evidence>
<dbReference type="AlphaFoldDB" id="A0A922FMA9"/>
<keyword evidence="4" id="KW-0964">Secreted</keyword>
<organism evidence="10 11">
    <name type="scientific">Carya illinoinensis</name>
    <name type="common">Pecan</name>
    <dbReference type="NCBI Taxonomy" id="32201"/>
    <lineage>
        <taxon>Eukaryota</taxon>
        <taxon>Viridiplantae</taxon>
        <taxon>Streptophyta</taxon>
        <taxon>Embryophyta</taxon>
        <taxon>Tracheophyta</taxon>
        <taxon>Spermatophyta</taxon>
        <taxon>Magnoliopsida</taxon>
        <taxon>eudicotyledons</taxon>
        <taxon>Gunneridae</taxon>
        <taxon>Pentapetalae</taxon>
        <taxon>rosids</taxon>
        <taxon>fabids</taxon>
        <taxon>Fagales</taxon>
        <taxon>Juglandaceae</taxon>
        <taxon>Carya</taxon>
    </lineage>
</organism>
<keyword evidence="6 9" id="KW-0732">Signal</keyword>
<dbReference type="EMBL" id="CM031826">
    <property type="protein sequence ID" value="KAG6724966.1"/>
    <property type="molecule type" value="Genomic_DNA"/>
</dbReference>
<feature type="compositionally biased region" description="Basic and acidic residues" evidence="8">
    <location>
        <begin position="72"/>
        <end position="81"/>
    </location>
</feature>
<evidence type="ECO:0000256" key="9">
    <source>
        <dbReference type="SAM" id="SignalP"/>
    </source>
</evidence>
<keyword evidence="7" id="KW-0379">Hydroxylation</keyword>
<dbReference type="GO" id="GO:2000280">
    <property type="term" value="P:regulation of root development"/>
    <property type="evidence" value="ECO:0007669"/>
    <property type="project" value="TreeGrafter"/>
</dbReference>
<feature type="signal peptide" evidence="9">
    <location>
        <begin position="1"/>
        <end position="25"/>
    </location>
</feature>
<evidence type="ECO:0000256" key="5">
    <source>
        <dbReference type="ARBA" id="ARBA00022702"/>
    </source>
</evidence>
<evidence type="ECO:0000313" key="10">
    <source>
        <dbReference type="EMBL" id="KAG6724966.1"/>
    </source>
</evidence>
<feature type="region of interest" description="Disordered" evidence="8">
    <location>
        <begin position="70"/>
        <end position="94"/>
    </location>
</feature>
<evidence type="ECO:0000256" key="8">
    <source>
        <dbReference type="SAM" id="MobiDB-lite"/>
    </source>
</evidence>